<proteinExistence type="predicted"/>
<evidence type="ECO:0000313" key="2">
    <source>
        <dbReference type="EnsemblPlants" id="ORUFI07G06030.1"/>
    </source>
</evidence>
<dbReference type="HOGENOM" id="CLU_2835578_0_0_1"/>
<evidence type="ECO:0000256" key="1">
    <source>
        <dbReference type="SAM" id="MobiDB-lite"/>
    </source>
</evidence>
<dbReference type="EnsemblPlants" id="ORUFI07G06030.1">
    <property type="protein sequence ID" value="ORUFI07G06030.1"/>
    <property type="gene ID" value="ORUFI07G06030"/>
</dbReference>
<dbReference type="AlphaFoldDB" id="A0A0E0Q572"/>
<reference evidence="3" key="1">
    <citation type="submission" date="2013-06" db="EMBL/GenBank/DDBJ databases">
        <authorList>
            <person name="Zhao Q."/>
        </authorList>
    </citation>
    <scope>NUCLEOTIDE SEQUENCE</scope>
    <source>
        <strain evidence="3">cv. W1943</strain>
    </source>
</reference>
<organism evidence="2 3">
    <name type="scientific">Oryza rufipogon</name>
    <name type="common">Brownbeard rice</name>
    <name type="synonym">Asian wild rice</name>
    <dbReference type="NCBI Taxonomy" id="4529"/>
    <lineage>
        <taxon>Eukaryota</taxon>
        <taxon>Viridiplantae</taxon>
        <taxon>Streptophyta</taxon>
        <taxon>Embryophyta</taxon>
        <taxon>Tracheophyta</taxon>
        <taxon>Spermatophyta</taxon>
        <taxon>Magnoliopsida</taxon>
        <taxon>Liliopsida</taxon>
        <taxon>Poales</taxon>
        <taxon>Poaceae</taxon>
        <taxon>BOP clade</taxon>
        <taxon>Oryzoideae</taxon>
        <taxon>Oryzeae</taxon>
        <taxon>Oryzinae</taxon>
        <taxon>Oryza</taxon>
    </lineage>
</organism>
<sequence>MCSSIVVVFCFIWGWRDPVKFKLTWSHRLPRHDRLPHDLRLPHRPPHGAVAGVPGHHHRSLHSGPS</sequence>
<protein>
    <submittedName>
        <fullName evidence="2">Uncharacterized protein</fullName>
    </submittedName>
</protein>
<accession>A0A0E0Q572</accession>
<dbReference type="Gramene" id="ORUFI07G06030.1">
    <property type="protein sequence ID" value="ORUFI07G06030.1"/>
    <property type="gene ID" value="ORUFI07G06030"/>
</dbReference>
<keyword evidence="3" id="KW-1185">Reference proteome</keyword>
<reference evidence="2" key="2">
    <citation type="submission" date="2015-06" db="UniProtKB">
        <authorList>
            <consortium name="EnsemblPlants"/>
        </authorList>
    </citation>
    <scope>IDENTIFICATION</scope>
</reference>
<name>A0A0E0Q572_ORYRU</name>
<feature type="compositionally biased region" description="Basic residues" evidence="1">
    <location>
        <begin position="55"/>
        <end position="66"/>
    </location>
</feature>
<dbReference type="OMA" id="KLTWSHR"/>
<dbReference type="Proteomes" id="UP000008022">
    <property type="component" value="Unassembled WGS sequence"/>
</dbReference>
<evidence type="ECO:0000313" key="3">
    <source>
        <dbReference type="Proteomes" id="UP000008022"/>
    </source>
</evidence>
<feature type="region of interest" description="Disordered" evidence="1">
    <location>
        <begin position="40"/>
        <end position="66"/>
    </location>
</feature>